<comment type="caution">
    <text evidence="6">The sequence shown here is derived from an EMBL/GenBank/DDBJ whole genome shotgun (WGS) entry which is preliminary data.</text>
</comment>
<gene>
    <name evidence="6" type="ORF">GCM10023235_10020</name>
</gene>
<evidence type="ECO:0000313" key="6">
    <source>
        <dbReference type="EMBL" id="GAA4837035.1"/>
    </source>
</evidence>
<evidence type="ECO:0000256" key="2">
    <source>
        <dbReference type="ARBA" id="ARBA00023015"/>
    </source>
</evidence>
<name>A0ABP9DBQ8_9ACTN</name>
<accession>A0ABP9DBQ8</accession>
<dbReference type="PANTHER" id="PTHR30118:SF15">
    <property type="entry name" value="TRANSCRIPTIONAL REGULATORY PROTEIN"/>
    <property type="match status" value="1"/>
</dbReference>
<comment type="similarity">
    <text evidence="1">Belongs to the LysR transcriptional regulatory family.</text>
</comment>
<proteinExistence type="inferred from homology"/>
<dbReference type="PANTHER" id="PTHR30118">
    <property type="entry name" value="HTH-TYPE TRANSCRIPTIONAL REGULATOR LEUO-RELATED"/>
    <property type="match status" value="1"/>
</dbReference>
<evidence type="ECO:0000313" key="7">
    <source>
        <dbReference type="Proteomes" id="UP001501752"/>
    </source>
</evidence>
<sequence length="310" mass="32885">MGAAARDVDLNLLVALDVLLDECSVSAAADRLGLSAPAMSRTLARIRTAFADPILVRSGRSMVPTPRAEAVHAEVKALLDRSRALFAEGRPVDPARLDRTFTVIANDLLAGTLATRLLPRLRQTAPGVTVVLLSEGPHPDDLVLREGTADLEVRVITAPAPETRIEPLLVDEMVAVVRPGHPLTPGPLTPAALAGALHVTPSRRGRLRGPLDDALEAVGLRRRVVAAMPTFASALQLVAASDLVSQVPARTGAPLVAALGLVPLPIPLPLPPIDISMGWHPRNDNDPAQRWFRRQVRSALSGLAWAPPGR</sequence>
<evidence type="ECO:0000259" key="5">
    <source>
        <dbReference type="PROSITE" id="PS50931"/>
    </source>
</evidence>
<dbReference type="InterPro" id="IPR050389">
    <property type="entry name" value="LysR-type_TF"/>
</dbReference>
<dbReference type="InterPro" id="IPR000847">
    <property type="entry name" value="LysR_HTH_N"/>
</dbReference>
<keyword evidence="2" id="KW-0805">Transcription regulation</keyword>
<dbReference type="Gene3D" id="1.10.10.10">
    <property type="entry name" value="Winged helix-like DNA-binding domain superfamily/Winged helix DNA-binding domain"/>
    <property type="match status" value="1"/>
</dbReference>
<dbReference type="CDD" id="cd08460">
    <property type="entry name" value="PBP2_DntR_like_1"/>
    <property type="match status" value="1"/>
</dbReference>
<dbReference type="SUPFAM" id="SSF46785">
    <property type="entry name" value="Winged helix' DNA-binding domain"/>
    <property type="match status" value="1"/>
</dbReference>
<protein>
    <submittedName>
        <fullName evidence="6">LysR family transcriptional regulator</fullName>
    </submittedName>
</protein>
<dbReference type="PROSITE" id="PS50931">
    <property type="entry name" value="HTH_LYSR"/>
    <property type="match status" value="1"/>
</dbReference>
<evidence type="ECO:0000256" key="3">
    <source>
        <dbReference type="ARBA" id="ARBA00023125"/>
    </source>
</evidence>
<dbReference type="Gene3D" id="3.40.190.10">
    <property type="entry name" value="Periplasmic binding protein-like II"/>
    <property type="match status" value="2"/>
</dbReference>
<dbReference type="Pfam" id="PF03466">
    <property type="entry name" value="LysR_substrate"/>
    <property type="match status" value="1"/>
</dbReference>
<reference evidence="7" key="1">
    <citation type="journal article" date="2019" name="Int. J. Syst. Evol. Microbiol.">
        <title>The Global Catalogue of Microorganisms (GCM) 10K type strain sequencing project: providing services to taxonomists for standard genome sequencing and annotation.</title>
        <authorList>
            <consortium name="The Broad Institute Genomics Platform"/>
            <consortium name="The Broad Institute Genome Sequencing Center for Infectious Disease"/>
            <person name="Wu L."/>
            <person name="Ma J."/>
        </authorList>
    </citation>
    <scope>NUCLEOTIDE SEQUENCE [LARGE SCALE GENOMIC DNA]</scope>
    <source>
        <strain evidence="7">JCM 13006</strain>
    </source>
</reference>
<dbReference type="InterPro" id="IPR036388">
    <property type="entry name" value="WH-like_DNA-bd_sf"/>
</dbReference>
<dbReference type="EMBL" id="BAABIS010000001">
    <property type="protein sequence ID" value="GAA4837035.1"/>
    <property type="molecule type" value="Genomic_DNA"/>
</dbReference>
<dbReference type="SUPFAM" id="SSF53850">
    <property type="entry name" value="Periplasmic binding protein-like II"/>
    <property type="match status" value="1"/>
</dbReference>
<keyword evidence="4" id="KW-0804">Transcription</keyword>
<evidence type="ECO:0000256" key="4">
    <source>
        <dbReference type="ARBA" id="ARBA00023163"/>
    </source>
</evidence>
<keyword evidence="7" id="KW-1185">Reference proteome</keyword>
<feature type="domain" description="HTH lysR-type" evidence="5">
    <location>
        <begin position="8"/>
        <end position="65"/>
    </location>
</feature>
<dbReference type="Pfam" id="PF00126">
    <property type="entry name" value="HTH_1"/>
    <property type="match status" value="1"/>
</dbReference>
<keyword evidence="3" id="KW-0238">DNA-binding</keyword>
<dbReference type="InterPro" id="IPR005119">
    <property type="entry name" value="LysR_subst-bd"/>
</dbReference>
<evidence type="ECO:0000256" key="1">
    <source>
        <dbReference type="ARBA" id="ARBA00009437"/>
    </source>
</evidence>
<dbReference type="InterPro" id="IPR036390">
    <property type="entry name" value="WH_DNA-bd_sf"/>
</dbReference>
<dbReference type="Proteomes" id="UP001501752">
    <property type="component" value="Unassembled WGS sequence"/>
</dbReference>
<organism evidence="6 7">
    <name type="scientific">Kitasatospora terrestris</name>
    <dbReference type="NCBI Taxonomy" id="258051"/>
    <lineage>
        <taxon>Bacteria</taxon>
        <taxon>Bacillati</taxon>
        <taxon>Actinomycetota</taxon>
        <taxon>Actinomycetes</taxon>
        <taxon>Kitasatosporales</taxon>
        <taxon>Streptomycetaceae</taxon>
        <taxon>Kitasatospora</taxon>
    </lineage>
</organism>